<evidence type="ECO:0000313" key="2">
    <source>
        <dbReference type="Proteomes" id="UP001186974"/>
    </source>
</evidence>
<protein>
    <submittedName>
        <fullName evidence="1">Uncharacterized protein</fullName>
    </submittedName>
</protein>
<keyword evidence="2" id="KW-1185">Reference proteome</keyword>
<accession>A0ACC3DCV3</accession>
<sequence length="243" mass="27279">MSDCCKTGFNWNGKPTGSESTFANTKTYAAGSNKDRTVLLVHDLFGWTFPNLRLLADHYAKEVNATVYLPDFFDGEVIDPSPLEDPEKRKNFDLTSFIGRHSKEIRYPEIESFAKELRSKYKKVGAIGFCYGGWAVFKLGAKGNNLLDCVSTAHPSLLEKSEISNLGVPTQLLIPETDQKFTPELKEFSLKTLPEIGVEFDYQYFPGLVHGFAAKGDEKDKKQKDGLERAKNAAVGWFVQYLD</sequence>
<gene>
    <name evidence="1" type="ORF">LTS18_005272</name>
</gene>
<proteinExistence type="predicted"/>
<name>A0ACC3DCV3_9PEZI</name>
<evidence type="ECO:0000313" key="1">
    <source>
        <dbReference type="EMBL" id="KAK3065235.1"/>
    </source>
</evidence>
<dbReference type="Proteomes" id="UP001186974">
    <property type="component" value="Unassembled WGS sequence"/>
</dbReference>
<dbReference type="EMBL" id="JAWDJW010006346">
    <property type="protein sequence ID" value="KAK3065235.1"/>
    <property type="molecule type" value="Genomic_DNA"/>
</dbReference>
<organism evidence="1 2">
    <name type="scientific">Coniosporium uncinatum</name>
    <dbReference type="NCBI Taxonomy" id="93489"/>
    <lineage>
        <taxon>Eukaryota</taxon>
        <taxon>Fungi</taxon>
        <taxon>Dikarya</taxon>
        <taxon>Ascomycota</taxon>
        <taxon>Pezizomycotina</taxon>
        <taxon>Dothideomycetes</taxon>
        <taxon>Dothideomycetes incertae sedis</taxon>
        <taxon>Coniosporium</taxon>
    </lineage>
</organism>
<reference evidence="1" key="1">
    <citation type="submission" date="2024-09" db="EMBL/GenBank/DDBJ databases">
        <title>Black Yeasts Isolated from many extreme environments.</title>
        <authorList>
            <person name="Coleine C."/>
            <person name="Stajich J.E."/>
            <person name="Selbmann L."/>
        </authorList>
    </citation>
    <scope>NUCLEOTIDE SEQUENCE</scope>
    <source>
        <strain evidence="1">CCFEE 5737</strain>
    </source>
</reference>
<comment type="caution">
    <text evidence="1">The sequence shown here is derived from an EMBL/GenBank/DDBJ whole genome shotgun (WGS) entry which is preliminary data.</text>
</comment>